<dbReference type="EMBL" id="MU006217">
    <property type="protein sequence ID" value="KAF2832379.1"/>
    <property type="molecule type" value="Genomic_DNA"/>
</dbReference>
<protein>
    <submittedName>
        <fullName evidence="1">Uncharacterized protein</fullName>
    </submittedName>
</protein>
<accession>A0A6A7AI87</accession>
<organism evidence="1 2">
    <name type="scientific">Ophiobolus disseminans</name>
    <dbReference type="NCBI Taxonomy" id="1469910"/>
    <lineage>
        <taxon>Eukaryota</taxon>
        <taxon>Fungi</taxon>
        <taxon>Dikarya</taxon>
        <taxon>Ascomycota</taxon>
        <taxon>Pezizomycotina</taxon>
        <taxon>Dothideomycetes</taxon>
        <taxon>Pleosporomycetidae</taxon>
        <taxon>Pleosporales</taxon>
        <taxon>Pleosporineae</taxon>
        <taxon>Phaeosphaeriaceae</taxon>
        <taxon>Ophiobolus</taxon>
    </lineage>
</organism>
<gene>
    <name evidence="1" type="ORF">CC86DRAFT_451910</name>
</gene>
<dbReference type="AlphaFoldDB" id="A0A6A7AI87"/>
<name>A0A6A7AI87_9PLEO</name>
<evidence type="ECO:0000313" key="2">
    <source>
        <dbReference type="Proteomes" id="UP000799424"/>
    </source>
</evidence>
<proteinExistence type="predicted"/>
<sequence length="392" mass="43989">MAVLPDTSTMETCYDTISAIVRKLRPERAKVLRQLAVDFQKSAKHIEDLEQQGVATGPTQFPAISTTEQTPLLFTKKNRNDPASLPLERIARLMDAALVRTLCSIMQDSFPREIRDMIYSFIISEDSKPPLLCIPMMGMGYRPGDTVTLCTQRLRYGMHPRLSSTPLPLPNLLSSRGHKVPCGHFEPAPDIVRLGDKTAHELGQAWAERAILIYRDCDQASTNILGGSWNLGCPVGHFLSTLILRISTSSSELKADLANVTKPLSAIQAALGSRTSRLTIIFHLRSSAYDRLMHNTFDEFRAWQLSYRLETRKHMRSRYELLVAEARPLIMSEIRLLGLERDERLGFKLRLGNHSIGDPVGDDGLDQRVDVPDGLPYIFQYASEEDLDATTP</sequence>
<reference evidence="1" key="1">
    <citation type="journal article" date="2020" name="Stud. Mycol.">
        <title>101 Dothideomycetes genomes: a test case for predicting lifestyles and emergence of pathogens.</title>
        <authorList>
            <person name="Haridas S."/>
            <person name="Albert R."/>
            <person name="Binder M."/>
            <person name="Bloem J."/>
            <person name="Labutti K."/>
            <person name="Salamov A."/>
            <person name="Andreopoulos B."/>
            <person name="Baker S."/>
            <person name="Barry K."/>
            <person name="Bills G."/>
            <person name="Bluhm B."/>
            <person name="Cannon C."/>
            <person name="Castanera R."/>
            <person name="Culley D."/>
            <person name="Daum C."/>
            <person name="Ezra D."/>
            <person name="Gonzalez J."/>
            <person name="Henrissat B."/>
            <person name="Kuo A."/>
            <person name="Liang C."/>
            <person name="Lipzen A."/>
            <person name="Lutzoni F."/>
            <person name="Magnuson J."/>
            <person name="Mondo S."/>
            <person name="Nolan M."/>
            <person name="Ohm R."/>
            <person name="Pangilinan J."/>
            <person name="Park H.-J."/>
            <person name="Ramirez L."/>
            <person name="Alfaro M."/>
            <person name="Sun H."/>
            <person name="Tritt A."/>
            <person name="Yoshinaga Y."/>
            <person name="Zwiers L.-H."/>
            <person name="Turgeon B."/>
            <person name="Goodwin S."/>
            <person name="Spatafora J."/>
            <person name="Crous P."/>
            <person name="Grigoriev I."/>
        </authorList>
    </citation>
    <scope>NUCLEOTIDE SEQUENCE</scope>
    <source>
        <strain evidence="1">CBS 113818</strain>
    </source>
</reference>
<evidence type="ECO:0000313" key="1">
    <source>
        <dbReference type="EMBL" id="KAF2832379.1"/>
    </source>
</evidence>
<keyword evidence="2" id="KW-1185">Reference proteome</keyword>
<dbReference type="Proteomes" id="UP000799424">
    <property type="component" value="Unassembled WGS sequence"/>
</dbReference>